<dbReference type="SMART" id="SM00404">
    <property type="entry name" value="PTPc_motif"/>
    <property type="match status" value="1"/>
</dbReference>
<feature type="region of interest" description="Disordered" evidence="1">
    <location>
        <begin position="397"/>
        <end position="420"/>
    </location>
</feature>
<evidence type="ECO:0000259" key="3">
    <source>
        <dbReference type="PROSITE" id="PS50056"/>
    </source>
</evidence>
<protein>
    <submittedName>
        <fullName evidence="6">Protein tyrosine phosphatase</fullName>
    </submittedName>
</protein>
<dbReference type="CDD" id="cd00047">
    <property type="entry name" value="PTPc"/>
    <property type="match status" value="1"/>
</dbReference>
<evidence type="ECO:0000313" key="5">
    <source>
        <dbReference type="Proteomes" id="UP000271162"/>
    </source>
</evidence>
<dbReference type="PANTHER" id="PTHR46163:SF26">
    <property type="entry name" value="TYROSINE-PROTEIN PHOSPHATASE DOMAIN-CONTAINING PROTEIN"/>
    <property type="match status" value="1"/>
</dbReference>
<feature type="compositionally biased region" description="Basic and acidic residues" evidence="1">
    <location>
        <begin position="408"/>
        <end position="420"/>
    </location>
</feature>
<dbReference type="SMART" id="SM00194">
    <property type="entry name" value="PTPc"/>
    <property type="match status" value="1"/>
</dbReference>
<organism evidence="6">
    <name type="scientific">Nippostrongylus brasiliensis</name>
    <name type="common">Rat hookworm</name>
    <dbReference type="NCBI Taxonomy" id="27835"/>
    <lineage>
        <taxon>Eukaryota</taxon>
        <taxon>Metazoa</taxon>
        <taxon>Ecdysozoa</taxon>
        <taxon>Nematoda</taxon>
        <taxon>Chromadorea</taxon>
        <taxon>Rhabditida</taxon>
        <taxon>Rhabditina</taxon>
        <taxon>Rhabditomorpha</taxon>
        <taxon>Strongyloidea</taxon>
        <taxon>Heligmosomidae</taxon>
        <taxon>Nippostrongylus</taxon>
    </lineage>
</organism>
<reference evidence="4 5" key="2">
    <citation type="submission" date="2018-11" db="EMBL/GenBank/DDBJ databases">
        <authorList>
            <consortium name="Pathogen Informatics"/>
        </authorList>
    </citation>
    <scope>NUCLEOTIDE SEQUENCE [LARGE SCALE GENOMIC DNA]</scope>
</reference>
<dbReference type="PANTHER" id="PTHR46163">
    <property type="entry name" value="TYROSINE-PROTEIN PHOSPHATASE-RELATED"/>
    <property type="match status" value="1"/>
</dbReference>
<feature type="compositionally biased region" description="Polar residues" evidence="1">
    <location>
        <begin position="397"/>
        <end position="406"/>
    </location>
</feature>
<proteinExistence type="predicted"/>
<dbReference type="InterPro" id="IPR003595">
    <property type="entry name" value="Tyr_Pase_cat"/>
</dbReference>
<dbReference type="InterPro" id="IPR016130">
    <property type="entry name" value="Tyr_Pase_AS"/>
</dbReference>
<dbReference type="SUPFAM" id="SSF52799">
    <property type="entry name" value="(Phosphotyrosine protein) phosphatases II"/>
    <property type="match status" value="1"/>
</dbReference>
<name>A0A0N4Y5Y3_NIPBR</name>
<dbReference type="InterPro" id="IPR029021">
    <property type="entry name" value="Prot-tyrosine_phosphatase-like"/>
</dbReference>
<evidence type="ECO:0000256" key="1">
    <source>
        <dbReference type="SAM" id="MobiDB-lite"/>
    </source>
</evidence>
<dbReference type="STRING" id="27835.A0A0N4Y5Y3"/>
<dbReference type="Pfam" id="PF00102">
    <property type="entry name" value="Y_phosphatase"/>
    <property type="match status" value="1"/>
</dbReference>
<dbReference type="Proteomes" id="UP000271162">
    <property type="component" value="Unassembled WGS sequence"/>
</dbReference>
<feature type="region of interest" description="Disordered" evidence="1">
    <location>
        <begin position="1"/>
        <end position="25"/>
    </location>
</feature>
<evidence type="ECO:0000313" key="4">
    <source>
        <dbReference type="EMBL" id="VDL75038.1"/>
    </source>
</evidence>
<dbReference type="PROSITE" id="PS50056">
    <property type="entry name" value="TYR_PHOSPHATASE_2"/>
    <property type="match status" value="1"/>
</dbReference>
<dbReference type="GO" id="GO:0004725">
    <property type="term" value="F:protein tyrosine phosphatase activity"/>
    <property type="evidence" value="ECO:0007669"/>
    <property type="project" value="InterPro"/>
</dbReference>
<dbReference type="EMBL" id="UYSL01020527">
    <property type="protein sequence ID" value="VDL75038.1"/>
    <property type="molecule type" value="Genomic_DNA"/>
</dbReference>
<gene>
    <name evidence="4" type="ORF">NBR_LOCUS11449</name>
</gene>
<dbReference type="AlphaFoldDB" id="A0A0N4Y5Y3"/>
<keyword evidence="5" id="KW-1185">Reference proteome</keyword>
<dbReference type="PROSITE" id="PS50055">
    <property type="entry name" value="TYR_PHOSPHATASE_PTP"/>
    <property type="match status" value="1"/>
</dbReference>
<dbReference type="InterPro" id="IPR000242">
    <property type="entry name" value="PTP_cat"/>
</dbReference>
<dbReference type="InterPro" id="IPR000387">
    <property type="entry name" value="Tyr_Pase_dom"/>
</dbReference>
<evidence type="ECO:0000259" key="2">
    <source>
        <dbReference type="PROSITE" id="PS50055"/>
    </source>
</evidence>
<accession>A0A0N4Y5Y3</accession>
<feature type="domain" description="Tyrosine specific protein phosphatases" evidence="3">
    <location>
        <begin position="271"/>
        <end position="358"/>
    </location>
</feature>
<dbReference type="InterPro" id="IPR052782">
    <property type="entry name" value="Oocyte-zygote_transition_reg"/>
</dbReference>
<feature type="domain" description="Tyrosine-protein phosphatase" evidence="2">
    <location>
        <begin position="112"/>
        <end position="367"/>
    </location>
</feature>
<dbReference type="PROSITE" id="PS00383">
    <property type="entry name" value="TYR_PHOSPHATASE_1"/>
    <property type="match status" value="1"/>
</dbReference>
<sequence length="420" mass="47811">MSPSAASKPATTPDSNDKATATDTSEHTMIECTTCHESVDSRKFADRNKFKLRPGENLHDFEGSTASTQSLSSFISSLCASNVYRLFFAYTQVLQHDSHRCCTTYNKHHELNRFSDIPCIEETRVKVKHPTGDHDYIHANWVDGYREPRKFILTQAPLKRGTDQFWKMIWQENSVVVVSMIHTIDVNGSEASVALEKDFGPSWCPSYIPHVGEEINSGDIHIKHCGVRRIRETYDATLLKVSSQGVDRHVLHLKFFSWGHRATPRKPTEVLNFITDVNYNRNLLLQQANFKPDEKSPIIIHCLAGTARSATIIVLDICMRKLDDTFRRPCGPMLDVQDVVLRLRTQRAMAIQRAEQYVFLHLAILEYAVRQRYVSETTCAEIDLENYFYVPVASGSHSKSAENVNQDHPGKKSKDSEHKS</sequence>
<evidence type="ECO:0000313" key="6">
    <source>
        <dbReference type="WBParaSite" id="NBR_0001144801-mRNA-1"/>
    </source>
</evidence>
<dbReference type="Gene3D" id="3.90.190.10">
    <property type="entry name" value="Protein tyrosine phosphatase superfamily"/>
    <property type="match status" value="1"/>
</dbReference>
<dbReference type="WBParaSite" id="NBR_0001144801-mRNA-1">
    <property type="protein sequence ID" value="NBR_0001144801-mRNA-1"/>
    <property type="gene ID" value="NBR_0001144801"/>
</dbReference>
<reference evidence="6" key="1">
    <citation type="submission" date="2016-04" db="UniProtKB">
        <authorList>
            <consortium name="WormBaseParasite"/>
        </authorList>
    </citation>
    <scope>IDENTIFICATION</scope>
</reference>
<feature type="compositionally biased region" description="Polar residues" evidence="1">
    <location>
        <begin position="1"/>
        <end position="23"/>
    </location>
</feature>
<dbReference type="PRINTS" id="PR00700">
    <property type="entry name" value="PRTYPHPHTASE"/>
</dbReference>
<dbReference type="OMA" id="VLDICCR"/>